<organism evidence="2 3">
    <name type="scientific">Limosa lapponica baueri</name>
    <dbReference type="NCBI Taxonomy" id="1758121"/>
    <lineage>
        <taxon>Eukaryota</taxon>
        <taxon>Metazoa</taxon>
        <taxon>Chordata</taxon>
        <taxon>Craniata</taxon>
        <taxon>Vertebrata</taxon>
        <taxon>Euteleostomi</taxon>
        <taxon>Archelosauria</taxon>
        <taxon>Archosauria</taxon>
        <taxon>Dinosauria</taxon>
        <taxon>Saurischia</taxon>
        <taxon>Theropoda</taxon>
        <taxon>Coelurosauria</taxon>
        <taxon>Aves</taxon>
        <taxon>Neognathae</taxon>
        <taxon>Neoaves</taxon>
        <taxon>Charadriiformes</taxon>
        <taxon>Scolopacidae</taxon>
        <taxon>Limosa</taxon>
    </lineage>
</organism>
<feature type="transmembrane region" description="Helical" evidence="1">
    <location>
        <begin position="21"/>
        <end position="42"/>
    </location>
</feature>
<evidence type="ECO:0000313" key="2">
    <source>
        <dbReference type="EMBL" id="PKU37684.1"/>
    </source>
</evidence>
<evidence type="ECO:0000256" key="1">
    <source>
        <dbReference type="SAM" id="Phobius"/>
    </source>
</evidence>
<reference evidence="3" key="2">
    <citation type="submission" date="2017-12" db="EMBL/GenBank/DDBJ databases">
        <title>Genome sequence of the Bar-tailed Godwit (Limosa lapponica baueri).</title>
        <authorList>
            <person name="Lima N.C.B."/>
            <person name="Parody-Merino A.M."/>
            <person name="Battley P.F."/>
            <person name="Fidler A.E."/>
            <person name="Prosdocimi F."/>
        </authorList>
    </citation>
    <scope>NUCLEOTIDE SEQUENCE [LARGE SCALE GENOMIC DNA]</scope>
</reference>
<gene>
    <name evidence="2" type="ORF">llap_12011</name>
</gene>
<reference evidence="3" key="1">
    <citation type="submission" date="2017-11" db="EMBL/GenBank/DDBJ databases">
        <authorList>
            <person name="Lima N.C."/>
            <person name="Parody-Merino A.M."/>
            <person name="Battley P.F."/>
            <person name="Fidler A.E."/>
            <person name="Prosdocimi F."/>
        </authorList>
    </citation>
    <scope>NUCLEOTIDE SEQUENCE [LARGE SCALE GENOMIC DNA]</scope>
</reference>
<proteinExistence type="predicted"/>
<keyword evidence="1" id="KW-0472">Membrane</keyword>
<evidence type="ECO:0008006" key="4">
    <source>
        <dbReference type="Google" id="ProtNLM"/>
    </source>
</evidence>
<keyword evidence="1" id="KW-1133">Transmembrane helix</keyword>
<keyword evidence="3" id="KW-1185">Reference proteome</keyword>
<keyword evidence="1" id="KW-0812">Transmembrane</keyword>
<dbReference type="OrthoDB" id="416454at2759"/>
<name>A0A2I0TV46_LIMLA</name>
<sequence length="160" mass="17876">MSLKKVTEKIYSLLILHEHGAWARGLWILVRLLLLSFSTLLAKLSSCGTSRFMVRWVKNRLDTRAQSVIVMGLHLAGDRAVPRSSVLGPVLFNTSINDLDAGVECTISKSDDDTKLGGAVDSLEGREALQRDLDRSEHWCEKPIISGMKFNKTRSWVLPL</sequence>
<dbReference type="EMBL" id="KZ507033">
    <property type="protein sequence ID" value="PKU37684.1"/>
    <property type="molecule type" value="Genomic_DNA"/>
</dbReference>
<dbReference type="PANTHER" id="PTHR33332">
    <property type="entry name" value="REVERSE TRANSCRIPTASE DOMAIN-CONTAINING PROTEIN"/>
    <property type="match status" value="1"/>
</dbReference>
<accession>A0A2I0TV46</accession>
<dbReference type="AlphaFoldDB" id="A0A2I0TV46"/>
<dbReference type="Proteomes" id="UP000233556">
    <property type="component" value="Unassembled WGS sequence"/>
</dbReference>
<evidence type="ECO:0000313" key="3">
    <source>
        <dbReference type="Proteomes" id="UP000233556"/>
    </source>
</evidence>
<protein>
    <recommendedName>
        <fullName evidence="4">Rna-directed dna polymerase from mobile element jockey-like</fullName>
    </recommendedName>
</protein>